<dbReference type="PANTHER" id="PTHR43640:SF1">
    <property type="entry name" value="THIOREDOXIN-DEPENDENT PEROXIREDOXIN"/>
    <property type="match status" value="1"/>
</dbReference>
<dbReference type="GO" id="GO:0016209">
    <property type="term" value="F:antioxidant activity"/>
    <property type="evidence" value="ECO:0007669"/>
    <property type="project" value="InterPro"/>
</dbReference>
<dbReference type="STRING" id="320771.Cflav_PD6117"/>
<dbReference type="PANTHER" id="PTHR43640">
    <property type="entry name" value="OS07G0260300 PROTEIN"/>
    <property type="match status" value="1"/>
</dbReference>
<dbReference type="Proteomes" id="UP000003688">
    <property type="component" value="Unassembled WGS sequence"/>
</dbReference>
<evidence type="ECO:0000313" key="4">
    <source>
        <dbReference type="Proteomes" id="UP000003688"/>
    </source>
</evidence>
<name>B9XP18_PEDPL</name>
<dbReference type="AlphaFoldDB" id="B9XP18"/>
<dbReference type="GO" id="GO:0016491">
    <property type="term" value="F:oxidoreductase activity"/>
    <property type="evidence" value="ECO:0007669"/>
    <property type="project" value="InterPro"/>
</dbReference>
<dbReference type="InterPro" id="IPR036249">
    <property type="entry name" value="Thioredoxin-like_sf"/>
</dbReference>
<keyword evidence="4" id="KW-1185">Reference proteome</keyword>
<feature type="signal peptide" evidence="1">
    <location>
        <begin position="1"/>
        <end position="17"/>
    </location>
</feature>
<evidence type="ECO:0000256" key="1">
    <source>
        <dbReference type="SAM" id="SignalP"/>
    </source>
</evidence>
<sequence length="184" mass="20318" precursor="true">MRYLCAILCFAASVCLAVPDHLPDVVFRDLTDVPRHPLEPAEKDASVLVFFWQDCPVSNGYAPELNRIAASHTNCAFYIVQVDPDLTPAAAREHATQYRLSMPVLLDPKHQLVKLARATVTPEAVVFGKNGDVLYRGRIDDNYAAFGKKRASARQHDLIDALDAITTGQPVKFKETKAIGCVIQ</sequence>
<organism evidence="3 4">
    <name type="scientific">Pedosphaera parvula (strain Ellin514)</name>
    <dbReference type="NCBI Taxonomy" id="320771"/>
    <lineage>
        <taxon>Bacteria</taxon>
        <taxon>Pseudomonadati</taxon>
        <taxon>Verrucomicrobiota</taxon>
        <taxon>Pedosphaerae</taxon>
        <taxon>Pedosphaerales</taxon>
        <taxon>Pedosphaeraceae</taxon>
        <taxon>Pedosphaera</taxon>
    </lineage>
</organism>
<feature type="chain" id="PRO_5002895112" evidence="1">
    <location>
        <begin position="18"/>
        <end position="184"/>
    </location>
</feature>
<gene>
    <name evidence="3" type="ORF">Cflav_PD6117</name>
</gene>
<protein>
    <submittedName>
        <fullName evidence="3">Alkyl hydroperoxide reductase/ Thiol specific antioxidant/ Mal allergen</fullName>
    </submittedName>
</protein>
<dbReference type="Gene3D" id="3.40.30.10">
    <property type="entry name" value="Glutaredoxin"/>
    <property type="match status" value="1"/>
</dbReference>
<accession>B9XP18</accession>
<dbReference type="InterPro" id="IPR047262">
    <property type="entry name" value="PRX-like1"/>
</dbReference>
<dbReference type="InterPro" id="IPR000866">
    <property type="entry name" value="AhpC/TSA"/>
</dbReference>
<dbReference type="InterPro" id="IPR013766">
    <property type="entry name" value="Thioredoxin_domain"/>
</dbReference>
<reference evidence="3 4" key="1">
    <citation type="journal article" date="2011" name="J. Bacteriol.">
        <title>Genome sequence of 'Pedosphaera parvula' Ellin514, an aerobic Verrucomicrobial isolate from pasture soil.</title>
        <authorList>
            <person name="Kant R."/>
            <person name="van Passel M.W."/>
            <person name="Sangwan P."/>
            <person name="Palva A."/>
            <person name="Lucas S."/>
            <person name="Copeland A."/>
            <person name="Lapidus A."/>
            <person name="Glavina Del Rio T."/>
            <person name="Dalin E."/>
            <person name="Tice H."/>
            <person name="Bruce D."/>
            <person name="Goodwin L."/>
            <person name="Pitluck S."/>
            <person name="Chertkov O."/>
            <person name="Larimer F.W."/>
            <person name="Land M.L."/>
            <person name="Hauser L."/>
            <person name="Brettin T.S."/>
            <person name="Detter J.C."/>
            <person name="Han S."/>
            <person name="de Vos W.M."/>
            <person name="Janssen P.H."/>
            <person name="Smidt H."/>
        </authorList>
    </citation>
    <scope>NUCLEOTIDE SEQUENCE [LARGE SCALE GENOMIC DNA]</scope>
    <source>
        <strain evidence="3 4">Ellin514</strain>
    </source>
</reference>
<proteinExistence type="predicted"/>
<dbReference type="OrthoDB" id="284329at2"/>
<feature type="domain" description="Thioredoxin" evidence="2">
    <location>
        <begin position="16"/>
        <end position="156"/>
    </location>
</feature>
<dbReference type="EMBL" id="ABOX02000044">
    <property type="protein sequence ID" value="EEF58374.1"/>
    <property type="molecule type" value="Genomic_DNA"/>
</dbReference>
<evidence type="ECO:0000259" key="2">
    <source>
        <dbReference type="PROSITE" id="PS51352"/>
    </source>
</evidence>
<dbReference type="PROSITE" id="PS51352">
    <property type="entry name" value="THIOREDOXIN_2"/>
    <property type="match status" value="1"/>
</dbReference>
<dbReference type="RefSeq" id="WP_007417554.1">
    <property type="nucleotide sequence ID" value="NZ_ABOX02000044.1"/>
</dbReference>
<keyword evidence="1" id="KW-0732">Signal</keyword>
<comment type="caution">
    <text evidence="3">The sequence shown here is derived from an EMBL/GenBank/DDBJ whole genome shotgun (WGS) entry which is preliminary data.</text>
</comment>
<dbReference type="Pfam" id="PF00578">
    <property type="entry name" value="AhpC-TSA"/>
    <property type="match status" value="1"/>
</dbReference>
<evidence type="ECO:0000313" key="3">
    <source>
        <dbReference type="EMBL" id="EEF58374.1"/>
    </source>
</evidence>
<dbReference type="SUPFAM" id="SSF52833">
    <property type="entry name" value="Thioredoxin-like"/>
    <property type="match status" value="1"/>
</dbReference>